<reference evidence="3" key="1">
    <citation type="submission" date="2017-04" db="EMBL/GenBank/DDBJ databases">
        <authorList>
            <person name="Varghese N."/>
            <person name="Submissions S."/>
        </authorList>
    </citation>
    <scope>NUCLEOTIDE SEQUENCE [LARGE SCALE GENOMIC DNA]</scope>
    <source>
        <strain evidence="3">RKEM611</strain>
    </source>
</reference>
<organism evidence="2 3">
    <name type="scientific">Pseudobacteriovorax antillogorgiicola</name>
    <dbReference type="NCBI Taxonomy" id="1513793"/>
    <lineage>
        <taxon>Bacteria</taxon>
        <taxon>Pseudomonadati</taxon>
        <taxon>Bdellovibrionota</taxon>
        <taxon>Oligoflexia</taxon>
        <taxon>Oligoflexales</taxon>
        <taxon>Pseudobacteriovoracaceae</taxon>
        <taxon>Pseudobacteriovorax</taxon>
    </lineage>
</organism>
<sequence>MRYLGFATLVFLMGSWLVARDQPIPWEQLYKKDGIEVFRAKLSGSKFVAFRGTATISTTPDLIVDVFKDAPRWKEWTDLLLSGKILEPRKANHLIFYQAFDSPPFIRDRDAVYDVHFKKDPSSGIVTVVGKSREYPQAPETVGVRMDIDFSRWTLTPKDGKTYVELEMHADPGGWIPSWVVNMVQRDYAYDLLFALRRQAHKILRERNLN</sequence>
<evidence type="ECO:0000259" key="1">
    <source>
        <dbReference type="PROSITE" id="PS50848"/>
    </source>
</evidence>
<dbReference type="EMBL" id="FWZT01000011">
    <property type="protein sequence ID" value="SMF36842.1"/>
    <property type="molecule type" value="Genomic_DNA"/>
</dbReference>
<dbReference type="AlphaFoldDB" id="A0A1Y6C4M2"/>
<evidence type="ECO:0000313" key="2">
    <source>
        <dbReference type="EMBL" id="SMF36842.1"/>
    </source>
</evidence>
<dbReference type="InterPro" id="IPR051213">
    <property type="entry name" value="START_lipid_transfer"/>
</dbReference>
<proteinExistence type="predicted"/>
<accession>A0A1Y6C4M2</accession>
<dbReference type="RefSeq" id="WP_159455398.1">
    <property type="nucleotide sequence ID" value="NZ_FWZT01000011.1"/>
</dbReference>
<dbReference type="GO" id="GO:0008289">
    <property type="term" value="F:lipid binding"/>
    <property type="evidence" value="ECO:0007669"/>
    <property type="project" value="InterPro"/>
</dbReference>
<dbReference type="PROSITE" id="PS50848">
    <property type="entry name" value="START"/>
    <property type="match status" value="1"/>
</dbReference>
<name>A0A1Y6C4M2_9BACT</name>
<dbReference type="GO" id="GO:0005737">
    <property type="term" value="C:cytoplasm"/>
    <property type="evidence" value="ECO:0007669"/>
    <property type="project" value="UniProtKB-ARBA"/>
</dbReference>
<evidence type="ECO:0000313" key="3">
    <source>
        <dbReference type="Proteomes" id="UP000192907"/>
    </source>
</evidence>
<dbReference type="InterPro" id="IPR023393">
    <property type="entry name" value="START-like_dom_sf"/>
</dbReference>
<dbReference type="InterPro" id="IPR002913">
    <property type="entry name" value="START_lipid-bd_dom"/>
</dbReference>
<dbReference type="Proteomes" id="UP000192907">
    <property type="component" value="Unassembled WGS sequence"/>
</dbReference>
<dbReference type="PANTHER" id="PTHR19308:SF14">
    <property type="entry name" value="START DOMAIN-CONTAINING PROTEIN"/>
    <property type="match status" value="1"/>
</dbReference>
<dbReference type="STRING" id="1513793.SAMN06296036_11160"/>
<dbReference type="Pfam" id="PF01852">
    <property type="entry name" value="START"/>
    <property type="match status" value="1"/>
</dbReference>
<protein>
    <submittedName>
        <fullName evidence="2">START domain-containing protein</fullName>
    </submittedName>
</protein>
<keyword evidence="3" id="KW-1185">Reference proteome</keyword>
<feature type="domain" description="START" evidence="1">
    <location>
        <begin position="26"/>
        <end position="205"/>
    </location>
</feature>
<dbReference type="SUPFAM" id="SSF55961">
    <property type="entry name" value="Bet v1-like"/>
    <property type="match status" value="1"/>
</dbReference>
<gene>
    <name evidence="2" type="ORF">SAMN06296036_11160</name>
</gene>
<dbReference type="Gene3D" id="3.30.530.20">
    <property type="match status" value="1"/>
</dbReference>
<dbReference type="PANTHER" id="PTHR19308">
    <property type="entry name" value="PHOSPHATIDYLCHOLINE TRANSFER PROTEIN"/>
    <property type="match status" value="1"/>
</dbReference>